<dbReference type="EMBL" id="CM056741">
    <property type="protein sequence ID" value="KAJ8683685.1"/>
    <property type="molecule type" value="Genomic_DNA"/>
</dbReference>
<protein>
    <submittedName>
        <fullName evidence="1">Uncharacterized protein</fullName>
    </submittedName>
</protein>
<name>A0ACC2PPH7_9HYME</name>
<evidence type="ECO:0000313" key="2">
    <source>
        <dbReference type="Proteomes" id="UP001239111"/>
    </source>
</evidence>
<proteinExistence type="predicted"/>
<dbReference type="Proteomes" id="UP001239111">
    <property type="component" value="Chromosome 1"/>
</dbReference>
<keyword evidence="2" id="KW-1185">Reference proteome</keyword>
<organism evidence="1 2">
    <name type="scientific">Eretmocerus hayati</name>
    <dbReference type="NCBI Taxonomy" id="131215"/>
    <lineage>
        <taxon>Eukaryota</taxon>
        <taxon>Metazoa</taxon>
        <taxon>Ecdysozoa</taxon>
        <taxon>Arthropoda</taxon>
        <taxon>Hexapoda</taxon>
        <taxon>Insecta</taxon>
        <taxon>Pterygota</taxon>
        <taxon>Neoptera</taxon>
        <taxon>Endopterygota</taxon>
        <taxon>Hymenoptera</taxon>
        <taxon>Apocrita</taxon>
        <taxon>Proctotrupomorpha</taxon>
        <taxon>Chalcidoidea</taxon>
        <taxon>Aphelinidae</taxon>
        <taxon>Aphelininae</taxon>
        <taxon>Eretmocerus</taxon>
    </lineage>
</organism>
<sequence length="590" mass="63979">METTGLNVSRWLDAIWEPNAQICTLPDGLNTLDVVGDGDVKLIAADLTSLENPKLRVFKAGDQTGEYPVAEIPSAVSGFYTDNIDRKSSVLAVGAGSSVFMFKNMKPHFKFCLPQLTAHQKEQDIWYKAGLDEELNVSTLADDLDLLLGDIGAAHVSPRTLKFLSLEPEIRRNFAEQYRRQPLVKLNVVTTLGAIRKDSWGEVVCHYLIVGTELGDVLIVDPRAYFVTDKQSIGWAPVTMATVGLWSGDGQIVLVSRDGRLGVMRRGSRFMPWEALSAPVVAIATMMSEGVAVATMNGSLFCFSKAGVKLWKIQLPGNPLDMVSVPVPQSGLSLLAISIAGSGIRIYDQKHLVDTINTMDSISVIKYGRLGHEERAMTLVTCSGGLAIKILKRTAEFGTRSCLTSSSSMSQFPDNLIQPPSAQSILQHSMSLPTGMTPITPADLTNPVYPEAARQAAKDVFECQPSSERSSNRNIDSSSLPVVSMQCSVLGLGPSYILRLVLTCGQGSPLISKPGLYILVRDDGSLREAKPRIVKVPPMLPGLALPMSFTLLPAERIACKLRLLLCRTGSSRPVASTWVSLPLPEDDIEV</sequence>
<comment type="caution">
    <text evidence="1">The sequence shown here is derived from an EMBL/GenBank/DDBJ whole genome shotgun (WGS) entry which is preliminary data.</text>
</comment>
<accession>A0ACC2PPH7</accession>
<evidence type="ECO:0000313" key="1">
    <source>
        <dbReference type="EMBL" id="KAJ8683685.1"/>
    </source>
</evidence>
<gene>
    <name evidence="1" type="ORF">QAD02_019477</name>
</gene>
<reference evidence="1" key="1">
    <citation type="submission" date="2023-04" db="EMBL/GenBank/DDBJ databases">
        <title>A chromosome-level genome assembly of the parasitoid wasp Eretmocerus hayati.</title>
        <authorList>
            <person name="Zhong Y."/>
            <person name="Liu S."/>
            <person name="Liu Y."/>
        </authorList>
    </citation>
    <scope>NUCLEOTIDE SEQUENCE</scope>
    <source>
        <strain evidence="1">ZJU_SS_LIU_2023</strain>
    </source>
</reference>